<dbReference type="EMBL" id="CP000378">
    <property type="protein sequence ID" value="ABF77812.1"/>
    <property type="molecule type" value="Genomic_DNA"/>
</dbReference>
<proteinExistence type="predicted"/>
<protein>
    <recommendedName>
        <fullName evidence="1">Stability determinant domain-containing protein</fullName>
    </recommendedName>
</protein>
<accession>A0A0H2XTH0</accession>
<reference evidence="2" key="1">
    <citation type="submission" date="2006-05" db="EMBL/GenBank/DDBJ databases">
        <title>Complete sequence of chromosome 1 of Burkholderia cenocepacia AU 1054.</title>
        <authorList>
            <consortium name="US DOE Joint Genome Institute"/>
            <person name="Copeland A."/>
            <person name="Lucas S."/>
            <person name="Lapidus A."/>
            <person name="Barry K."/>
            <person name="Detter J.C."/>
            <person name="Glavina del Rio T."/>
            <person name="Hammon N."/>
            <person name="Israni S."/>
            <person name="Dalin E."/>
            <person name="Tice H."/>
            <person name="Pitluck S."/>
            <person name="Chain P."/>
            <person name="Malfatti S."/>
            <person name="Shin M."/>
            <person name="Vergez L."/>
            <person name="Schmutz J."/>
            <person name="Larimer F."/>
            <person name="Land M."/>
            <person name="Hauser L."/>
            <person name="Kyrpides N."/>
            <person name="Lykidis A."/>
            <person name="LiPuma J.J."/>
            <person name="Konstantinidis K."/>
            <person name="Tiedje J.M."/>
            <person name="Richardson P."/>
        </authorList>
    </citation>
    <scope>NUCLEOTIDE SEQUENCE [LARGE SCALE GENOMIC DNA]</scope>
    <source>
        <strain evidence="2">AU 1054</strain>
    </source>
</reference>
<dbReference type="AlphaFoldDB" id="A0A0H2XTH0"/>
<name>A0A0H2XTH0_BURO1</name>
<sequence>MTTETIDQKTLTELVEAGAVRAARVVGCGNGWALSARCGAHERFLSAKRGDVRVFRRFETLVGFLRDIGINRFDVDASAFDPDAAGRATRPDRAAALKAAHEAAAHDRWFREQVQQALDDPRASIPDAEVSANFASRRAALRERLAGKRGDAS</sequence>
<evidence type="ECO:0000313" key="2">
    <source>
        <dbReference type="EMBL" id="ABF77812.1"/>
    </source>
</evidence>
<feature type="domain" description="Stability determinant" evidence="1">
    <location>
        <begin position="103"/>
        <end position="132"/>
    </location>
</feature>
<organism evidence="2">
    <name type="scientific">Burkholderia orbicola (strain AU 1054)</name>
    <dbReference type="NCBI Taxonomy" id="331271"/>
    <lineage>
        <taxon>Bacteria</taxon>
        <taxon>Pseudomonadati</taxon>
        <taxon>Pseudomonadota</taxon>
        <taxon>Betaproteobacteria</taxon>
        <taxon>Burkholderiales</taxon>
        <taxon>Burkholderiaceae</taxon>
        <taxon>Burkholderia</taxon>
        <taxon>Burkholderia cepacia complex</taxon>
        <taxon>Burkholderia orbicola</taxon>
    </lineage>
</organism>
<dbReference type="Pfam" id="PF21217">
    <property type="entry name" value="PaaA2"/>
    <property type="match status" value="1"/>
</dbReference>
<gene>
    <name evidence="2" type="ordered locus">Bcen_2916</name>
</gene>
<dbReference type="InterPro" id="IPR048851">
    <property type="entry name" value="PaaA2_dom"/>
</dbReference>
<evidence type="ECO:0000259" key="1">
    <source>
        <dbReference type="Pfam" id="PF21217"/>
    </source>
</evidence>
<dbReference type="Gene3D" id="6.20.450.20">
    <property type="match status" value="1"/>
</dbReference>
<dbReference type="HOGENOM" id="CLU_141033_0_0_4"/>